<dbReference type="RefSeq" id="WP_190474696.1">
    <property type="nucleotide sequence ID" value="NZ_JACJSG010000024.1"/>
</dbReference>
<dbReference type="EMBL" id="JACJSG010000024">
    <property type="protein sequence ID" value="MBD2502439.1"/>
    <property type="molecule type" value="Genomic_DNA"/>
</dbReference>
<evidence type="ECO:0000313" key="1">
    <source>
        <dbReference type="EMBL" id="MBD2502439.1"/>
    </source>
</evidence>
<dbReference type="Proteomes" id="UP000661112">
    <property type="component" value="Unassembled WGS sequence"/>
</dbReference>
<sequence>MRCCTAHPTKFILILKIDLVGNAHPTATAANYEVVFNGDRIGTSAFNQWRKPWFTATGEISAIKLVLGLFTENIDRYFQLLTNHPHKVDILF</sequence>
<keyword evidence="2" id="KW-1185">Reference proteome</keyword>
<evidence type="ECO:0000313" key="2">
    <source>
        <dbReference type="Proteomes" id="UP000661112"/>
    </source>
</evidence>
<accession>A0ABR8D5K8</accession>
<name>A0ABR8D5K8_9NOST</name>
<proteinExistence type="predicted"/>
<reference evidence="1 2" key="1">
    <citation type="journal article" date="2020" name="ISME J.">
        <title>Comparative genomics reveals insights into cyanobacterial evolution and habitat adaptation.</title>
        <authorList>
            <person name="Chen M.Y."/>
            <person name="Teng W.K."/>
            <person name="Zhao L."/>
            <person name="Hu C.X."/>
            <person name="Zhou Y.K."/>
            <person name="Han B.P."/>
            <person name="Song L.R."/>
            <person name="Shu W.S."/>
        </authorList>
    </citation>
    <scope>NUCLEOTIDE SEQUENCE [LARGE SCALE GENOMIC DNA]</scope>
    <source>
        <strain evidence="1 2">FACHB-119</strain>
    </source>
</reference>
<comment type="caution">
    <text evidence="1">The sequence shown here is derived from an EMBL/GenBank/DDBJ whole genome shotgun (WGS) entry which is preliminary data.</text>
</comment>
<protein>
    <submittedName>
        <fullName evidence="1">Uncharacterized protein</fullName>
    </submittedName>
</protein>
<organism evidence="1 2">
    <name type="scientific">Anabaena azotica FACHB-119</name>
    <dbReference type="NCBI Taxonomy" id="947527"/>
    <lineage>
        <taxon>Bacteria</taxon>
        <taxon>Bacillati</taxon>
        <taxon>Cyanobacteriota</taxon>
        <taxon>Cyanophyceae</taxon>
        <taxon>Nostocales</taxon>
        <taxon>Nostocaceae</taxon>
        <taxon>Anabaena</taxon>
        <taxon>Anabaena azotica</taxon>
    </lineage>
</organism>
<gene>
    <name evidence="1" type="ORF">H6G83_17785</name>
</gene>